<evidence type="ECO:0000259" key="2">
    <source>
        <dbReference type="Pfam" id="PF05305"/>
    </source>
</evidence>
<evidence type="ECO:0000313" key="4">
    <source>
        <dbReference type="Proteomes" id="UP000259236"/>
    </source>
</evidence>
<sequence length="127" mass="13207">MRAMKLGRAVVCSALLAAGLLTTGVCAASVAQADFCGAKEDPFSCTARLDAGPPTSAESAFIQSVRGHVPGRDTDLLVVGRTVCKMGSDSGRYVRQQVAQRLGTDTANAGQVMDAAEEYICPGVAWR</sequence>
<reference evidence="3 4" key="1">
    <citation type="submission" date="2018-05" db="EMBL/GenBank/DDBJ databases">
        <title>Sequencing and annotation of Mycobacterium avium strain 109 (MAC109).</title>
        <authorList>
            <person name="Matern W.M."/>
            <person name="Bader J.S."/>
            <person name="Karakousis P.C."/>
        </authorList>
    </citation>
    <scope>NUCLEOTIDE SEQUENCE [LARGE SCALE GENOMIC DNA]</scope>
    <source>
        <strain evidence="3 4">MAC109</strain>
    </source>
</reference>
<proteinExistence type="predicted"/>
<evidence type="ECO:0000313" key="3">
    <source>
        <dbReference type="EMBL" id="AXO22706.1"/>
    </source>
</evidence>
<feature type="domain" description="DUF732" evidence="2">
    <location>
        <begin position="58"/>
        <end position="122"/>
    </location>
</feature>
<dbReference type="GeneID" id="91489730"/>
<evidence type="ECO:0000256" key="1">
    <source>
        <dbReference type="SAM" id="SignalP"/>
    </source>
</evidence>
<dbReference type="EMBL" id="CP029332">
    <property type="protein sequence ID" value="AXO22706.1"/>
    <property type="molecule type" value="Genomic_DNA"/>
</dbReference>
<name>A0A3B6X6H5_MYCAV</name>
<dbReference type="Pfam" id="PF05305">
    <property type="entry name" value="DUF732"/>
    <property type="match status" value="1"/>
</dbReference>
<protein>
    <recommendedName>
        <fullName evidence="2">DUF732 domain-containing protein</fullName>
    </recommendedName>
</protein>
<gene>
    <name evidence="3" type="ORF">DFS55_08975</name>
</gene>
<organism evidence="3 4">
    <name type="scientific">Mycobacterium avium subsp. hominissuis</name>
    <dbReference type="NCBI Taxonomy" id="439334"/>
    <lineage>
        <taxon>Bacteria</taxon>
        <taxon>Bacillati</taxon>
        <taxon>Actinomycetota</taxon>
        <taxon>Actinomycetes</taxon>
        <taxon>Mycobacteriales</taxon>
        <taxon>Mycobacteriaceae</taxon>
        <taxon>Mycobacterium</taxon>
        <taxon>Mycobacterium avium complex (MAC)</taxon>
    </lineage>
</organism>
<dbReference type="InterPro" id="IPR007969">
    <property type="entry name" value="DUF732"/>
</dbReference>
<keyword evidence="1" id="KW-0732">Signal</keyword>
<dbReference type="RefSeq" id="WP_116671132.1">
    <property type="nucleotide sequence ID" value="NZ_BDNB01000112.1"/>
</dbReference>
<dbReference type="Proteomes" id="UP000259236">
    <property type="component" value="Chromosome"/>
</dbReference>
<accession>A0A3B6X6H5</accession>
<dbReference type="AlphaFoldDB" id="A0A3B6X6H5"/>
<feature type="chain" id="PRO_5017198373" description="DUF732 domain-containing protein" evidence="1">
    <location>
        <begin position="28"/>
        <end position="127"/>
    </location>
</feature>
<feature type="signal peptide" evidence="1">
    <location>
        <begin position="1"/>
        <end position="27"/>
    </location>
</feature>